<dbReference type="PANTHER" id="PTHR21292:SF12">
    <property type="entry name" value="EXOCYST COMPLEX COMPONENT 3-LIKE PROTEIN"/>
    <property type="match status" value="1"/>
</dbReference>
<evidence type="ECO:0000313" key="4">
    <source>
        <dbReference type="Proteomes" id="UP001557470"/>
    </source>
</evidence>
<dbReference type="PANTHER" id="PTHR21292">
    <property type="entry name" value="EXOCYST COMPLEX COMPONENT SEC6-RELATED"/>
    <property type="match status" value="1"/>
</dbReference>
<dbReference type="InterPro" id="IPR042532">
    <property type="entry name" value="EXOC3/Sec6_C"/>
</dbReference>
<organism evidence="3 4">
    <name type="scientific">Umbra pygmaea</name>
    <name type="common">Eastern mudminnow</name>
    <dbReference type="NCBI Taxonomy" id="75934"/>
    <lineage>
        <taxon>Eukaryota</taxon>
        <taxon>Metazoa</taxon>
        <taxon>Chordata</taxon>
        <taxon>Craniata</taxon>
        <taxon>Vertebrata</taxon>
        <taxon>Euteleostomi</taxon>
        <taxon>Actinopterygii</taxon>
        <taxon>Neopterygii</taxon>
        <taxon>Teleostei</taxon>
        <taxon>Protacanthopterygii</taxon>
        <taxon>Esociformes</taxon>
        <taxon>Umbridae</taxon>
        <taxon>Umbra</taxon>
    </lineage>
</organism>
<protein>
    <submittedName>
        <fullName evidence="3">Uncharacterized protein</fullName>
    </submittedName>
</protein>
<gene>
    <name evidence="3" type="ORF">UPYG_G00221580</name>
</gene>
<reference evidence="3 4" key="1">
    <citation type="submission" date="2024-06" db="EMBL/GenBank/DDBJ databases">
        <authorList>
            <person name="Pan Q."/>
            <person name="Wen M."/>
            <person name="Jouanno E."/>
            <person name="Zahm M."/>
            <person name="Klopp C."/>
            <person name="Cabau C."/>
            <person name="Louis A."/>
            <person name="Berthelot C."/>
            <person name="Parey E."/>
            <person name="Roest Crollius H."/>
            <person name="Montfort J."/>
            <person name="Robinson-Rechavi M."/>
            <person name="Bouchez O."/>
            <person name="Lampietro C."/>
            <person name="Lopez Roques C."/>
            <person name="Donnadieu C."/>
            <person name="Postlethwait J."/>
            <person name="Bobe J."/>
            <person name="Verreycken H."/>
            <person name="Guiguen Y."/>
        </authorList>
    </citation>
    <scope>NUCLEOTIDE SEQUENCE [LARGE SCALE GENOMIC DNA]</scope>
    <source>
        <strain evidence="3">Up_M1</strain>
        <tissue evidence="3">Testis</tissue>
    </source>
</reference>
<comment type="similarity">
    <text evidence="1">Belongs to the SEC6 family.</text>
</comment>
<evidence type="ECO:0000313" key="3">
    <source>
        <dbReference type="EMBL" id="KAL0969014.1"/>
    </source>
</evidence>
<dbReference type="InterPro" id="IPR010326">
    <property type="entry name" value="EXOC3/Sec6"/>
</dbReference>
<name>A0ABD0WBJ3_UMBPY</name>
<evidence type="ECO:0000256" key="2">
    <source>
        <dbReference type="SAM" id="MobiDB-lite"/>
    </source>
</evidence>
<dbReference type="Gene3D" id="1.10.357.70">
    <property type="entry name" value="Exocyst complex component Sec6, C-terminal domain"/>
    <property type="match status" value="1"/>
</dbReference>
<dbReference type="Proteomes" id="UP001557470">
    <property type="component" value="Unassembled WGS sequence"/>
</dbReference>
<dbReference type="EMBL" id="JAGEUA010000007">
    <property type="protein sequence ID" value="KAL0969014.1"/>
    <property type="molecule type" value="Genomic_DNA"/>
</dbReference>
<evidence type="ECO:0000256" key="1">
    <source>
        <dbReference type="ARBA" id="ARBA00009447"/>
    </source>
</evidence>
<accession>A0ABD0WBJ3</accession>
<feature type="region of interest" description="Disordered" evidence="2">
    <location>
        <begin position="1"/>
        <end position="26"/>
    </location>
</feature>
<comment type="caution">
    <text evidence="3">The sequence shown here is derived from an EMBL/GenBank/DDBJ whole genome shotgun (WGS) entry which is preliminary data.</text>
</comment>
<dbReference type="AlphaFoldDB" id="A0ABD0WBJ3"/>
<proteinExistence type="inferred from homology"/>
<sequence>MLRKKHKDLGTEDLSPLINSSGLSENEEEQSWNLGSRHYGKEIVLNNYEVQKKHCVLAERVSVSVQGEMTFSEAHTHESDCKVPMYLHLMEVSLEKIFPELPTCDIVNQLKDNLLKMRNVQEEHPSSAPQFKEAQLLKNLIACHHQCIFECLDQILQHVNTTKTIFTLLDWVQHKYLSTELLGHPELWDEALQAVDLRLLTDWISQAEKKLLAIVQKDLFTSLRRILQNESSREVCVSVDEAFIRLHVDVIQCLNAVLQRAKETSQTLKHNIQKLCWEGLQDFVEKYVNFEKKNLKEETQLGTSNRMYLFKISKSCNELKRYALSIAADHKGLDTGNIISALNELEGIALQHLMERPIHLAQIIVAKYFKGDDKEMLHLNDIEQLLNDLPKDQDLQKTIVSKAYHQIVVLYFQHLVQIKYMKLVKRWTDVGERVAHDAEFLHSFFSVLNPSVEKWNLILLKVREVLECSDIESLKITVGVILQDCSSTGTKHLHALLCWNGVLSRQEIKEVLEANQDVNPCYLSQIMHTPWYSCLLCC</sequence>
<keyword evidence="4" id="KW-1185">Reference proteome</keyword>